<gene>
    <name evidence="1" type="ORF">TREES_T100000664</name>
</gene>
<accession>L9KNJ2</accession>
<dbReference type="AlphaFoldDB" id="L9KNJ2"/>
<evidence type="ECO:0000313" key="2">
    <source>
        <dbReference type="Proteomes" id="UP000011518"/>
    </source>
</evidence>
<organism evidence="1 2">
    <name type="scientific">Tupaia chinensis</name>
    <name type="common">Chinese tree shrew</name>
    <name type="synonym">Tupaia belangeri chinensis</name>
    <dbReference type="NCBI Taxonomy" id="246437"/>
    <lineage>
        <taxon>Eukaryota</taxon>
        <taxon>Metazoa</taxon>
        <taxon>Chordata</taxon>
        <taxon>Craniata</taxon>
        <taxon>Vertebrata</taxon>
        <taxon>Euteleostomi</taxon>
        <taxon>Mammalia</taxon>
        <taxon>Eutheria</taxon>
        <taxon>Euarchontoglires</taxon>
        <taxon>Scandentia</taxon>
        <taxon>Tupaiidae</taxon>
        <taxon>Tupaia</taxon>
    </lineage>
</organism>
<proteinExistence type="predicted"/>
<dbReference type="Proteomes" id="UP000011518">
    <property type="component" value="Unassembled WGS sequence"/>
</dbReference>
<evidence type="ECO:0000313" key="1">
    <source>
        <dbReference type="EMBL" id="ELW64480.1"/>
    </source>
</evidence>
<keyword evidence="2" id="KW-1185">Reference proteome</keyword>
<dbReference type="EMBL" id="KB320726">
    <property type="protein sequence ID" value="ELW64480.1"/>
    <property type="molecule type" value="Genomic_DNA"/>
</dbReference>
<protein>
    <submittedName>
        <fullName evidence="1">Uncharacterized protein</fullName>
    </submittedName>
</protein>
<name>L9KNJ2_TUPCH</name>
<reference evidence="2" key="1">
    <citation type="submission" date="2012-07" db="EMBL/GenBank/DDBJ databases">
        <title>Genome of the Chinese tree shrew, a rising model animal genetically related to primates.</title>
        <authorList>
            <person name="Zhang G."/>
            <person name="Fan Y."/>
            <person name="Yao Y."/>
            <person name="Huang Z."/>
        </authorList>
    </citation>
    <scope>NUCLEOTIDE SEQUENCE [LARGE SCALE GENOMIC DNA]</scope>
</reference>
<dbReference type="InParanoid" id="L9KNJ2"/>
<sequence length="178" mass="18736">MNSALGLWYQQGESSACVCHPQMLPLPGNAPAVDGMEQPLLEHCTRGRLEGREAHFQEEAFQLRFLVAMILTGRGTFEPLLTSEGMAREREIASTGPFICSSVTGACGVGAARLYAGPAGSTAPAPHAPLTFSSPALRMFASSFRAPASPAPSSFICNGCVLSIEQVDSGAMTGRYGR</sequence>
<reference evidence="2" key="2">
    <citation type="journal article" date="2013" name="Nat. Commun.">
        <title>Genome of the Chinese tree shrew.</title>
        <authorList>
            <person name="Fan Y."/>
            <person name="Huang Z.Y."/>
            <person name="Cao C.C."/>
            <person name="Chen C.S."/>
            <person name="Chen Y.X."/>
            <person name="Fan D.D."/>
            <person name="He J."/>
            <person name="Hou H.L."/>
            <person name="Hu L."/>
            <person name="Hu X.T."/>
            <person name="Jiang X.T."/>
            <person name="Lai R."/>
            <person name="Lang Y.S."/>
            <person name="Liang B."/>
            <person name="Liao S.G."/>
            <person name="Mu D."/>
            <person name="Ma Y.Y."/>
            <person name="Niu Y.Y."/>
            <person name="Sun X.Q."/>
            <person name="Xia J.Q."/>
            <person name="Xiao J."/>
            <person name="Xiong Z.Q."/>
            <person name="Xu L."/>
            <person name="Yang L."/>
            <person name="Zhang Y."/>
            <person name="Zhao W."/>
            <person name="Zhao X.D."/>
            <person name="Zheng Y.T."/>
            <person name="Zhou J.M."/>
            <person name="Zhu Y.B."/>
            <person name="Zhang G.J."/>
            <person name="Wang J."/>
            <person name="Yao Y.G."/>
        </authorList>
    </citation>
    <scope>NUCLEOTIDE SEQUENCE [LARGE SCALE GENOMIC DNA]</scope>
</reference>